<organism evidence="2 3">
    <name type="scientific">Cytobacillus purgationiresistens</name>
    <dbReference type="NCBI Taxonomy" id="863449"/>
    <lineage>
        <taxon>Bacteria</taxon>
        <taxon>Bacillati</taxon>
        <taxon>Bacillota</taxon>
        <taxon>Bacilli</taxon>
        <taxon>Bacillales</taxon>
        <taxon>Bacillaceae</taxon>
        <taxon>Cytobacillus</taxon>
    </lineage>
</organism>
<sequence length="97" mass="11300">MDTRKDKKIDPRFKVSNREALIAIGLAIINFLWWYGFAYGMGSAPVEEYTFVFGLPAWFFYSCVAGFIFITILVFIVVRFFFSDVPFENEGKEEETQ</sequence>
<evidence type="ECO:0000256" key="1">
    <source>
        <dbReference type="SAM" id="Phobius"/>
    </source>
</evidence>
<dbReference type="Proteomes" id="UP001238088">
    <property type="component" value="Unassembled WGS sequence"/>
</dbReference>
<dbReference type="PANTHER" id="PTHR39174:SF1">
    <property type="entry name" value="INNER MEMBRANE PROTEIN"/>
    <property type="match status" value="1"/>
</dbReference>
<dbReference type="InterPro" id="IPR010398">
    <property type="entry name" value="DUF997"/>
</dbReference>
<keyword evidence="3" id="KW-1185">Reference proteome</keyword>
<reference evidence="2 3" key="1">
    <citation type="submission" date="2023-07" db="EMBL/GenBank/DDBJ databases">
        <title>Genomic Encyclopedia of Type Strains, Phase IV (KMG-IV): sequencing the most valuable type-strain genomes for metagenomic binning, comparative biology and taxonomic classification.</title>
        <authorList>
            <person name="Goeker M."/>
        </authorList>
    </citation>
    <scope>NUCLEOTIDE SEQUENCE [LARGE SCALE GENOMIC DNA]</scope>
    <source>
        <strain evidence="2 3">DSM 23494</strain>
    </source>
</reference>
<comment type="caution">
    <text evidence="2">The sequence shown here is derived from an EMBL/GenBank/DDBJ whole genome shotgun (WGS) entry which is preliminary data.</text>
</comment>
<feature type="transmembrane region" description="Helical" evidence="1">
    <location>
        <begin position="20"/>
        <end position="38"/>
    </location>
</feature>
<protein>
    <submittedName>
        <fullName evidence="2">Membrane protein YhdT</fullName>
    </submittedName>
</protein>
<dbReference type="RefSeq" id="WP_307477403.1">
    <property type="nucleotide sequence ID" value="NZ_JAUSUB010000020.1"/>
</dbReference>
<accession>A0ABU0ALG2</accession>
<dbReference type="PANTHER" id="PTHR39174">
    <property type="entry name" value="INNER MEMBRANE PROTEIN-RELATED"/>
    <property type="match status" value="1"/>
</dbReference>
<proteinExistence type="predicted"/>
<evidence type="ECO:0000313" key="3">
    <source>
        <dbReference type="Proteomes" id="UP001238088"/>
    </source>
</evidence>
<keyword evidence="1" id="KW-0472">Membrane</keyword>
<dbReference type="Pfam" id="PF06196">
    <property type="entry name" value="DUF997"/>
    <property type="match status" value="1"/>
</dbReference>
<name>A0ABU0ALG2_9BACI</name>
<evidence type="ECO:0000313" key="2">
    <source>
        <dbReference type="EMBL" id="MDQ0272087.1"/>
    </source>
</evidence>
<dbReference type="EMBL" id="JAUSUB010000020">
    <property type="protein sequence ID" value="MDQ0272087.1"/>
    <property type="molecule type" value="Genomic_DNA"/>
</dbReference>
<gene>
    <name evidence="2" type="ORF">J2S17_003979</name>
</gene>
<feature type="transmembrane region" description="Helical" evidence="1">
    <location>
        <begin position="58"/>
        <end position="82"/>
    </location>
</feature>
<keyword evidence="1" id="KW-1133">Transmembrane helix</keyword>
<keyword evidence="1" id="KW-0812">Transmembrane</keyword>